<sequence length="154" mass="16774">MVQPVGAGATQQDMELREDTRSLLGPEMLWSSRGFFLVPWLGTVNGYPHRGRAYHMDSGSTVVVLSSGGVAPSDPGAADAQATMQSFLNVDSTVTTRRLMEVRKNYFVPPEYELNTLLLGERPYNAFPSGFSLSIDALEAGLRFPLHPCDLGVP</sequence>
<comment type="caution">
    <text evidence="1">The sequence shown here is derived from an EMBL/GenBank/DDBJ whole genome shotgun (WGS) entry which is preliminary data.</text>
</comment>
<evidence type="ECO:0000313" key="1">
    <source>
        <dbReference type="EMBL" id="RRT50249.1"/>
    </source>
</evidence>
<evidence type="ECO:0000313" key="2">
    <source>
        <dbReference type="Proteomes" id="UP000287651"/>
    </source>
</evidence>
<name>A0A426YER2_ENSVE</name>
<accession>A0A426YER2</accession>
<dbReference type="EMBL" id="AMZH03012872">
    <property type="protein sequence ID" value="RRT50249.1"/>
    <property type="molecule type" value="Genomic_DNA"/>
</dbReference>
<reference evidence="1 2" key="1">
    <citation type="journal article" date="2014" name="Agronomy (Basel)">
        <title>A Draft Genome Sequence for Ensete ventricosum, the Drought-Tolerant Tree Against Hunger.</title>
        <authorList>
            <person name="Harrison J."/>
            <person name="Moore K.A."/>
            <person name="Paszkiewicz K."/>
            <person name="Jones T."/>
            <person name="Grant M."/>
            <person name="Ambacheew D."/>
            <person name="Muzemil S."/>
            <person name="Studholme D.J."/>
        </authorList>
    </citation>
    <scope>NUCLEOTIDE SEQUENCE [LARGE SCALE GENOMIC DNA]</scope>
</reference>
<gene>
    <name evidence="1" type="ORF">B296_00029741</name>
</gene>
<dbReference type="AlphaFoldDB" id="A0A426YER2"/>
<organism evidence="1 2">
    <name type="scientific">Ensete ventricosum</name>
    <name type="common">Abyssinian banana</name>
    <name type="synonym">Musa ensete</name>
    <dbReference type="NCBI Taxonomy" id="4639"/>
    <lineage>
        <taxon>Eukaryota</taxon>
        <taxon>Viridiplantae</taxon>
        <taxon>Streptophyta</taxon>
        <taxon>Embryophyta</taxon>
        <taxon>Tracheophyta</taxon>
        <taxon>Spermatophyta</taxon>
        <taxon>Magnoliopsida</taxon>
        <taxon>Liliopsida</taxon>
        <taxon>Zingiberales</taxon>
        <taxon>Musaceae</taxon>
        <taxon>Ensete</taxon>
    </lineage>
</organism>
<proteinExistence type="predicted"/>
<protein>
    <submittedName>
        <fullName evidence="1">Uncharacterized protein</fullName>
    </submittedName>
</protein>
<dbReference type="Proteomes" id="UP000287651">
    <property type="component" value="Unassembled WGS sequence"/>
</dbReference>